<evidence type="ECO:0000256" key="1">
    <source>
        <dbReference type="SAM" id="MobiDB-lite"/>
    </source>
</evidence>
<accession>A0A6J4RTI4</accession>
<proteinExistence type="predicted"/>
<name>A0A6J4RTI4_9ACTN</name>
<dbReference type="EMBL" id="CADCVH010000128">
    <property type="protein sequence ID" value="CAA9481748.1"/>
    <property type="molecule type" value="Genomic_DNA"/>
</dbReference>
<feature type="compositionally biased region" description="Basic and acidic residues" evidence="1">
    <location>
        <begin position="18"/>
        <end position="49"/>
    </location>
</feature>
<protein>
    <submittedName>
        <fullName evidence="2">Uncharacterized protein</fullName>
    </submittedName>
</protein>
<evidence type="ECO:0000313" key="2">
    <source>
        <dbReference type="EMBL" id="CAA9481748.1"/>
    </source>
</evidence>
<feature type="region of interest" description="Disordered" evidence="1">
    <location>
        <begin position="1"/>
        <end position="49"/>
    </location>
</feature>
<gene>
    <name evidence="2" type="ORF">AVDCRST_MAG02-4494</name>
</gene>
<dbReference type="AlphaFoldDB" id="A0A6J4RTI4"/>
<reference evidence="2" key="1">
    <citation type="submission" date="2020-02" db="EMBL/GenBank/DDBJ databases">
        <authorList>
            <person name="Meier V. D."/>
        </authorList>
    </citation>
    <scope>NUCLEOTIDE SEQUENCE</scope>
    <source>
        <strain evidence="2">AVDCRST_MAG02</strain>
    </source>
</reference>
<organism evidence="2">
    <name type="scientific">uncultured Rubrobacteraceae bacterium</name>
    <dbReference type="NCBI Taxonomy" id="349277"/>
    <lineage>
        <taxon>Bacteria</taxon>
        <taxon>Bacillati</taxon>
        <taxon>Actinomycetota</taxon>
        <taxon>Rubrobacteria</taxon>
        <taxon>Rubrobacterales</taxon>
        <taxon>Rubrobacteraceae</taxon>
        <taxon>environmental samples</taxon>
    </lineage>
</organism>
<sequence>MAVSADGERLAQAGPSEGEIRVPLDLSARSREKPEELRPDYLNEMRGPR</sequence>